<keyword evidence="4" id="KW-1185">Reference proteome</keyword>
<accession>A0A0C2I979</accession>
<dbReference type="OMA" id="AIICTHY"/>
<dbReference type="EMBL" id="JWZT01002581">
    <property type="protein sequence ID" value="KII69126.1"/>
    <property type="molecule type" value="Genomic_DNA"/>
</dbReference>
<dbReference type="InterPro" id="IPR050662">
    <property type="entry name" value="Sec-metab_biosynth-thioest"/>
</dbReference>
<dbReference type="AlphaFoldDB" id="A0A0C2I979"/>
<dbReference type="InterPro" id="IPR036866">
    <property type="entry name" value="RibonucZ/Hydroxyglut_hydro"/>
</dbReference>
<dbReference type="EMBL" id="JWZT01005236">
    <property type="protein sequence ID" value="KII61813.1"/>
    <property type="molecule type" value="Genomic_DNA"/>
</dbReference>
<dbReference type="InterPro" id="IPR001279">
    <property type="entry name" value="Metallo-B-lactamas"/>
</dbReference>
<dbReference type="Gene3D" id="3.60.15.10">
    <property type="entry name" value="Ribonuclease Z/Hydroxyacylglutathione hydrolase-like"/>
    <property type="match status" value="1"/>
</dbReference>
<dbReference type="GO" id="GO:0004521">
    <property type="term" value="F:RNA endonuclease activity"/>
    <property type="evidence" value="ECO:0007669"/>
    <property type="project" value="TreeGrafter"/>
</dbReference>
<dbReference type="Pfam" id="PF00753">
    <property type="entry name" value="Lactamase_B"/>
    <property type="match status" value="1"/>
</dbReference>
<dbReference type="OrthoDB" id="17458at2759"/>
<dbReference type="PANTHER" id="PTHR23131">
    <property type="entry name" value="ENDORIBONUCLEASE LACTB2"/>
    <property type="match status" value="1"/>
</dbReference>
<dbReference type="GO" id="GO:0003727">
    <property type="term" value="F:single-stranded RNA binding"/>
    <property type="evidence" value="ECO:0007669"/>
    <property type="project" value="TreeGrafter"/>
</dbReference>
<feature type="domain" description="Metallo-beta-lactamase" evidence="1">
    <location>
        <begin position="31"/>
        <end position="94"/>
    </location>
</feature>
<evidence type="ECO:0000259" key="1">
    <source>
        <dbReference type="Pfam" id="PF00753"/>
    </source>
</evidence>
<proteinExistence type="predicted"/>
<organism evidence="2 4">
    <name type="scientific">Thelohanellus kitauei</name>
    <name type="common">Myxosporean</name>
    <dbReference type="NCBI Taxonomy" id="669202"/>
    <lineage>
        <taxon>Eukaryota</taxon>
        <taxon>Metazoa</taxon>
        <taxon>Cnidaria</taxon>
        <taxon>Myxozoa</taxon>
        <taxon>Myxosporea</taxon>
        <taxon>Bivalvulida</taxon>
        <taxon>Platysporina</taxon>
        <taxon>Myxobolidae</taxon>
        <taxon>Thelohanellus</taxon>
    </lineage>
</organism>
<evidence type="ECO:0000313" key="4">
    <source>
        <dbReference type="Proteomes" id="UP000031668"/>
    </source>
</evidence>
<sequence>MFFEIPTVSKLIQSIIRVLGLSQGPIILKGTNTYILGTGSNRTFVDTRDELSNNYITHVSNKMKEEKSTISQIFITHWHLDHTGGVEKIKSLVEKNIPVYKVPEPNIDKKNTGSNFYYFKW</sequence>
<gene>
    <name evidence="3" type="ORF">RF11_09014</name>
    <name evidence="2" type="ORF">RF11_10081</name>
</gene>
<dbReference type="SUPFAM" id="SSF56281">
    <property type="entry name" value="Metallo-hydrolase/oxidoreductase"/>
    <property type="match status" value="1"/>
</dbReference>
<evidence type="ECO:0000313" key="3">
    <source>
        <dbReference type="EMBL" id="KII69126.1"/>
    </source>
</evidence>
<evidence type="ECO:0000313" key="2">
    <source>
        <dbReference type="EMBL" id="KII61813.1"/>
    </source>
</evidence>
<dbReference type="GO" id="GO:0005759">
    <property type="term" value="C:mitochondrial matrix"/>
    <property type="evidence" value="ECO:0007669"/>
    <property type="project" value="TreeGrafter"/>
</dbReference>
<reference evidence="2 4" key="1">
    <citation type="journal article" date="2014" name="Genome Biol. Evol.">
        <title>The genome of the myxosporean Thelohanellus kitauei shows adaptations to nutrient acquisition within its fish host.</title>
        <authorList>
            <person name="Yang Y."/>
            <person name="Xiong J."/>
            <person name="Zhou Z."/>
            <person name="Huo F."/>
            <person name="Miao W."/>
            <person name="Ran C."/>
            <person name="Liu Y."/>
            <person name="Zhang J."/>
            <person name="Feng J."/>
            <person name="Wang M."/>
            <person name="Wang M."/>
            <person name="Wang L."/>
            <person name="Yao B."/>
        </authorList>
    </citation>
    <scope>NUCLEOTIDE SEQUENCE [LARGE SCALE GENOMIC DNA]</scope>
    <source>
        <strain evidence="2">Wuqing</strain>
    </source>
</reference>
<name>A0A0C2I979_THEKT</name>
<dbReference type="Proteomes" id="UP000031668">
    <property type="component" value="Unassembled WGS sequence"/>
</dbReference>
<dbReference type="PANTHER" id="PTHR23131:SF0">
    <property type="entry name" value="ENDORIBONUCLEASE LACTB2"/>
    <property type="match status" value="1"/>
</dbReference>
<protein>
    <submittedName>
        <fullName evidence="2">Beta-lactamase-like protein 2</fullName>
    </submittedName>
</protein>
<comment type="caution">
    <text evidence="2">The sequence shown here is derived from an EMBL/GenBank/DDBJ whole genome shotgun (WGS) entry which is preliminary data.</text>
</comment>